<dbReference type="InterPro" id="IPR029025">
    <property type="entry name" value="T3SS_substrate_exporter_C"/>
</dbReference>
<proteinExistence type="inferred from homology"/>
<protein>
    <submittedName>
        <fullName evidence="2">EscU/YscU/HrcU family type III secretion system export apparatus switch protein</fullName>
    </submittedName>
</protein>
<accession>A0ABW8GH91</accession>
<comment type="caution">
    <text evidence="2">The sequence shown here is derived from an EMBL/GenBank/DDBJ whole genome shotgun (WGS) entry which is preliminary data.</text>
</comment>
<name>A0ABW8GH91_9PROT</name>
<reference evidence="2 3" key="1">
    <citation type="submission" date="2024-11" db="EMBL/GenBank/DDBJ databases">
        <authorList>
            <person name="Kaparullina E.N."/>
            <person name="Delegan Y.A."/>
            <person name="Doronina N.V."/>
        </authorList>
    </citation>
    <scope>NUCLEOTIDE SEQUENCE [LARGE SCALE GENOMIC DNA]</scope>
    <source>
        <strain evidence="2 3">7sh_L</strain>
    </source>
</reference>
<comment type="similarity">
    <text evidence="1">Belongs to the type III secretion exporter family.</text>
</comment>
<sequence length="103" mass="11479">MMNDPVLQQQAVALAYESGDFAPRVVAKGKGIIAEQIIAKAKEHEVFVHESRELLALLMQVDLDDHIPPALYQAIAEILAWLYRLEHGEDAPAPNLLLRPEVD</sequence>
<organism evidence="2 3">
    <name type="scientific">Methylobacillus methanolivorans</name>
    <dbReference type="NCBI Taxonomy" id="1848927"/>
    <lineage>
        <taxon>Bacteria</taxon>
        <taxon>Pseudomonadati</taxon>
        <taxon>Pseudomonadota</taxon>
        <taxon>Betaproteobacteria</taxon>
        <taxon>Nitrosomonadales</taxon>
        <taxon>Methylophilaceae</taxon>
        <taxon>Methylobacillus</taxon>
    </lineage>
</organism>
<dbReference type="Proteomes" id="UP001617669">
    <property type="component" value="Unassembled WGS sequence"/>
</dbReference>
<evidence type="ECO:0000313" key="2">
    <source>
        <dbReference type="EMBL" id="MFJ5444741.1"/>
    </source>
</evidence>
<dbReference type="Pfam" id="PF01312">
    <property type="entry name" value="Bac_export_2"/>
    <property type="match status" value="1"/>
</dbReference>
<dbReference type="Gene3D" id="3.40.1690.10">
    <property type="entry name" value="secretion proteins EscU"/>
    <property type="match status" value="1"/>
</dbReference>
<dbReference type="SUPFAM" id="SSF160544">
    <property type="entry name" value="EscU C-terminal domain-like"/>
    <property type="match status" value="1"/>
</dbReference>
<dbReference type="EMBL" id="JBIWXY010000001">
    <property type="protein sequence ID" value="MFJ5444741.1"/>
    <property type="molecule type" value="Genomic_DNA"/>
</dbReference>
<dbReference type="InterPro" id="IPR006135">
    <property type="entry name" value="T3SS_substrate_exporter"/>
</dbReference>
<keyword evidence="3" id="KW-1185">Reference proteome</keyword>
<gene>
    <name evidence="2" type="ORF">ACIKP9_00715</name>
</gene>
<dbReference type="PANTHER" id="PTHR30531">
    <property type="entry name" value="FLAGELLAR BIOSYNTHETIC PROTEIN FLHB"/>
    <property type="match status" value="1"/>
</dbReference>
<evidence type="ECO:0000256" key="1">
    <source>
        <dbReference type="ARBA" id="ARBA00010690"/>
    </source>
</evidence>
<evidence type="ECO:0000313" key="3">
    <source>
        <dbReference type="Proteomes" id="UP001617669"/>
    </source>
</evidence>
<dbReference type="PANTHER" id="PTHR30531:SF12">
    <property type="entry name" value="FLAGELLAR BIOSYNTHETIC PROTEIN FLHB"/>
    <property type="match status" value="1"/>
</dbReference>
<dbReference type="RefSeq" id="WP_400877968.1">
    <property type="nucleotide sequence ID" value="NZ_JBIWXY010000001.1"/>
</dbReference>